<evidence type="ECO:0000313" key="2">
    <source>
        <dbReference type="Proteomes" id="UP000176355"/>
    </source>
</evidence>
<name>A0A1G2P658_9BACT</name>
<evidence type="ECO:0000313" key="1">
    <source>
        <dbReference type="EMBL" id="OHA43112.1"/>
    </source>
</evidence>
<organism evidence="1 2">
    <name type="scientific">Candidatus Taylorbacteria bacterium RIFCSPLOWO2_12_FULL_44_15c</name>
    <dbReference type="NCBI Taxonomy" id="1802333"/>
    <lineage>
        <taxon>Bacteria</taxon>
        <taxon>Candidatus Tayloriibacteriota</taxon>
    </lineage>
</organism>
<dbReference type="STRING" id="1802333.A3G03_02355"/>
<reference evidence="1 2" key="1">
    <citation type="journal article" date="2016" name="Nat. Commun.">
        <title>Thousands of microbial genomes shed light on interconnected biogeochemical processes in an aquifer system.</title>
        <authorList>
            <person name="Anantharaman K."/>
            <person name="Brown C.T."/>
            <person name="Hug L.A."/>
            <person name="Sharon I."/>
            <person name="Castelle C.J."/>
            <person name="Probst A.J."/>
            <person name="Thomas B.C."/>
            <person name="Singh A."/>
            <person name="Wilkins M.J."/>
            <person name="Karaoz U."/>
            <person name="Brodie E.L."/>
            <person name="Williams K.H."/>
            <person name="Hubbard S.S."/>
            <person name="Banfield J.F."/>
        </authorList>
    </citation>
    <scope>NUCLEOTIDE SEQUENCE [LARGE SCALE GENOMIC DNA]</scope>
</reference>
<gene>
    <name evidence="1" type="ORF">A3G03_02355</name>
</gene>
<accession>A0A1G2P658</accession>
<dbReference type="EMBL" id="MHSL01000032">
    <property type="protein sequence ID" value="OHA43112.1"/>
    <property type="molecule type" value="Genomic_DNA"/>
</dbReference>
<dbReference type="AlphaFoldDB" id="A0A1G2P658"/>
<comment type="caution">
    <text evidence="1">The sequence shown here is derived from an EMBL/GenBank/DDBJ whole genome shotgun (WGS) entry which is preliminary data.</text>
</comment>
<dbReference type="Proteomes" id="UP000176355">
    <property type="component" value="Unassembled WGS sequence"/>
</dbReference>
<sequence>MRFLMDANILAKPTKKSSLTELWWYASMLAVRIDRKNQPKETERSMKKVLAGIRCLFGKNARRTGIGLLQILEEYPDQKGTTMWQRVVQTIIEIVYLNPESFFNSPDTFSKTLRGSIKTQFGILAEIEPGEFTTKISFMGFVGDKQAGRYAVVMNFLADSDRPKPVFIYTFEVSLGSNRCLCNVAGIFQDKDQADETKSYQETAQADLVYKGDMVMGLARVFHELTNYPIPPQVATAMGIIGYSELYQYRC</sequence>
<protein>
    <submittedName>
        <fullName evidence="1">Uncharacterized protein</fullName>
    </submittedName>
</protein>
<proteinExistence type="predicted"/>